<dbReference type="OrthoDB" id="2013972at2759"/>
<protein>
    <submittedName>
        <fullName evidence="2">11846_t:CDS:1</fullName>
    </submittedName>
</protein>
<accession>A0A9W4SF83</accession>
<name>A0A9W4SF83_9GLOM</name>
<organism evidence="2 3">
    <name type="scientific">Funneliformis geosporum</name>
    <dbReference type="NCBI Taxonomy" id="1117311"/>
    <lineage>
        <taxon>Eukaryota</taxon>
        <taxon>Fungi</taxon>
        <taxon>Fungi incertae sedis</taxon>
        <taxon>Mucoromycota</taxon>
        <taxon>Glomeromycotina</taxon>
        <taxon>Glomeromycetes</taxon>
        <taxon>Glomerales</taxon>
        <taxon>Glomeraceae</taxon>
        <taxon>Funneliformis</taxon>
    </lineage>
</organism>
<keyword evidence="3" id="KW-1185">Reference proteome</keyword>
<evidence type="ECO:0000313" key="3">
    <source>
        <dbReference type="Proteomes" id="UP001153678"/>
    </source>
</evidence>
<dbReference type="InterPro" id="IPR041698">
    <property type="entry name" value="Methyltransf_25"/>
</dbReference>
<dbReference type="Pfam" id="PF13649">
    <property type="entry name" value="Methyltransf_25"/>
    <property type="match status" value="1"/>
</dbReference>
<evidence type="ECO:0000259" key="1">
    <source>
        <dbReference type="Pfam" id="PF13649"/>
    </source>
</evidence>
<feature type="domain" description="Methyltransferase" evidence="1">
    <location>
        <begin position="25"/>
        <end position="78"/>
    </location>
</feature>
<dbReference type="Proteomes" id="UP001153678">
    <property type="component" value="Unassembled WGS sequence"/>
</dbReference>
<dbReference type="EMBL" id="CAMKVN010000385">
    <property type="protein sequence ID" value="CAI2167366.1"/>
    <property type="molecule type" value="Genomic_DNA"/>
</dbReference>
<reference evidence="2" key="1">
    <citation type="submission" date="2022-08" db="EMBL/GenBank/DDBJ databases">
        <authorList>
            <person name="Kallberg Y."/>
            <person name="Tangrot J."/>
            <person name="Rosling A."/>
        </authorList>
    </citation>
    <scope>NUCLEOTIDE SEQUENCE</scope>
    <source>
        <strain evidence="2">Wild A</strain>
    </source>
</reference>
<proteinExistence type="predicted"/>
<dbReference type="Gene3D" id="3.40.50.150">
    <property type="entry name" value="Vaccinia Virus protein VP39"/>
    <property type="match status" value="1"/>
</dbReference>
<comment type="caution">
    <text evidence="2">The sequence shown here is derived from an EMBL/GenBank/DDBJ whole genome shotgun (WGS) entry which is preliminary data.</text>
</comment>
<dbReference type="CDD" id="cd02440">
    <property type="entry name" value="AdoMet_MTases"/>
    <property type="match status" value="1"/>
</dbReference>
<evidence type="ECO:0000313" key="2">
    <source>
        <dbReference type="EMBL" id="CAI2167366.1"/>
    </source>
</evidence>
<dbReference type="InterPro" id="IPR029063">
    <property type="entry name" value="SAM-dependent_MTases_sf"/>
</dbReference>
<sequence>MAANYPLSNFKGIDIVPSFPVDTHPSNTTFEAVDITEGLPYPGNRFDFINVRFLFSLIPEKYIKFIFNEFKRVLKPGGWLEVMDYNSDLINPGPAQRIFYNKYQALYRQRGINFFFISELPRYLPNHDFIEIHNEGKTTFLGKRGGIIGESCVENWASVYLTLKNSLAEFSCMSTEDYNQLVEDFKKESSEYHTAFRMSRTFAQKPRNKIL</sequence>
<dbReference type="AlphaFoldDB" id="A0A9W4SF83"/>
<dbReference type="SUPFAM" id="SSF53335">
    <property type="entry name" value="S-adenosyl-L-methionine-dependent methyltransferases"/>
    <property type="match status" value="1"/>
</dbReference>
<gene>
    <name evidence="2" type="ORF">FWILDA_LOCUS3038</name>
</gene>